<evidence type="ECO:0000313" key="3">
    <source>
        <dbReference type="EnsemblMetazoa" id="CapteP209671"/>
    </source>
</evidence>
<reference evidence="4" key="1">
    <citation type="submission" date="2012-12" db="EMBL/GenBank/DDBJ databases">
        <authorList>
            <person name="Hellsten U."/>
            <person name="Grimwood J."/>
            <person name="Chapman J.A."/>
            <person name="Shapiro H."/>
            <person name="Aerts A."/>
            <person name="Otillar R.P."/>
            <person name="Terry A.Y."/>
            <person name="Boore J.L."/>
            <person name="Simakov O."/>
            <person name="Marletaz F."/>
            <person name="Cho S.-J."/>
            <person name="Edsinger-Gonzales E."/>
            <person name="Havlak P."/>
            <person name="Kuo D.-H."/>
            <person name="Larsson T."/>
            <person name="Lv J."/>
            <person name="Arendt D."/>
            <person name="Savage R."/>
            <person name="Osoegawa K."/>
            <person name="de Jong P."/>
            <person name="Lindberg D.R."/>
            <person name="Seaver E.C."/>
            <person name="Weisblat D.A."/>
            <person name="Putnam N.H."/>
            <person name="Grigoriev I.V."/>
            <person name="Rokhsar D.S."/>
        </authorList>
    </citation>
    <scope>NUCLEOTIDE SEQUENCE</scope>
    <source>
        <strain evidence="4">I ESC-2004</strain>
    </source>
</reference>
<proteinExistence type="predicted"/>
<gene>
    <name evidence="2" type="ORF">CAPTEDRAFT_209671</name>
</gene>
<dbReference type="EMBL" id="KB297495">
    <property type="protein sequence ID" value="ELU10427.1"/>
    <property type="molecule type" value="Genomic_DNA"/>
</dbReference>
<accession>R7UVY5</accession>
<reference evidence="2 4" key="2">
    <citation type="journal article" date="2013" name="Nature">
        <title>Insights into bilaterian evolution from three spiralian genomes.</title>
        <authorList>
            <person name="Simakov O."/>
            <person name="Marletaz F."/>
            <person name="Cho S.J."/>
            <person name="Edsinger-Gonzales E."/>
            <person name="Havlak P."/>
            <person name="Hellsten U."/>
            <person name="Kuo D.H."/>
            <person name="Larsson T."/>
            <person name="Lv J."/>
            <person name="Arendt D."/>
            <person name="Savage R."/>
            <person name="Osoegawa K."/>
            <person name="de Jong P."/>
            <person name="Grimwood J."/>
            <person name="Chapman J.A."/>
            <person name="Shapiro H."/>
            <person name="Aerts A."/>
            <person name="Otillar R.P."/>
            <person name="Terry A.Y."/>
            <person name="Boore J.L."/>
            <person name="Grigoriev I.V."/>
            <person name="Lindberg D.R."/>
            <person name="Seaver E.C."/>
            <person name="Weisblat D.A."/>
            <person name="Putnam N.H."/>
            <person name="Rokhsar D.S."/>
        </authorList>
    </citation>
    <scope>NUCLEOTIDE SEQUENCE</scope>
    <source>
        <strain evidence="2 4">I ESC-2004</strain>
    </source>
</reference>
<evidence type="ECO:0000313" key="2">
    <source>
        <dbReference type="EMBL" id="ELU10427.1"/>
    </source>
</evidence>
<dbReference type="EMBL" id="AMQN01006057">
    <property type="status" value="NOT_ANNOTATED_CDS"/>
    <property type="molecule type" value="Genomic_DNA"/>
</dbReference>
<evidence type="ECO:0000313" key="4">
    <source>
        <dbReference type="Proteomes" id="UP000014760"/>
    </source>
</evidence>
<dbReference type="EnsemblMetazoa" id="CapteT209671">
    <property type="protein sequence ID" value="CapteP209671"/>
    <property type="gene ID" value="CapteG209671"/>
</dbReference>
<protein>
    <submittedName>
        <fullName evidence="2 3">Uncharacterized protein</fullName>
    </submittedName>
</protein>
<feature type="transmembrane region" description="Helical" evidence="1">
    <location>
        <begin position="86"/>
        <end position="103"/>
    </location>
</feature>
<keyword evidence="1" id="KW-0812">Transmembrane</keyword>
<dbReference type="AlphaFoldDB" id="R7UVY5"/>
<keyword evidence="1" id="KW-1133">Transmembrane helix</keyword>
<keyword evidence="4" id="KW-1185">Reference proteome</keyword>
<reference evidence="3" key="3">
    <citation type="submission" date="2015-06" db="UniProtKB">
        <authorList>
            <consortium name="EnsemblMetazoa"/>
        </authorList>
    </citation>
    <scope>IDENTIFICATION</scope>
</reference>
<dbReference type="Proteomes" id="UP000014760">
    <property type="component" value="Unassembled WGS sequence"/>
</dbReference>
<sequence length="178" mass="19712">MGDGQGKKTITIEKGSKPIHFQRVACSALGCCGIWTLEEDNASGVLPADPIKVYQQKDYVEDVWGGVCYWVQNVVQTLMTNVGPNIAASSLPLLAVLFFVILLHSTQATRITMIDICGVDLKPDLTCKRDIFRIPREIHLICETCGEYWGNIPGLTYCCLCSDRIFGFCLEAVTGYRL</sequence>
<name>R7UVY5_CAPTE</name>
<dbReference type="HOGENOM" id="CLU_1512026_0_0_1"/>
<organism evidence="2">
    <name type="scientific">Capitella teleta</name>
    <name type="common">Polychaete worm</name>
    <dbReference type="NCBI Taxonomy" id="283909"/>
    <lineage>
        <taxon>Eukaryota</taxon>
        <taxon>Metazoa</taxon>
        <taxon>Spiralia</taxon>
        <taxon>Lophotrochozoa</taxon>
        <taxon>Annelida</taxon>
        <taxon>Polychaeta</taxon>
        <taxon>Sedentaria</taxon>
        <taxon>Scolecida</taxon>
        <taxon>Capitellidae</taxon>
        <taxon>Capitella</taxon>
    </lineage>
</organism>
<evidence type="ECO:0000256" key="1">
    <source>
        <dbReference type="SAM" id="Phobius"/>
    </source>
</evidence>
<keyword evidence="1" id="KW-0472">Membrane</keyword>